<comment type="catalytic activity">
    <reaction evidence="14">
        <text>[(1-&gt;4)-alpha-D-galacturonosyl](n) + H2O = alpha-D-galacturonate + [(1-&gt;4)-alpha-D-galacturonosyl](n-1)</text>
        <dbReference type="Rhea" id="RHEA:14117"/>
        <dbReference type="Rhea" id="RHEA-COMP:14570"/>
        <dbReference type="Rhea" id="RHEA-COMP:14572"/>
        <dbReference type="ChEBI" id="CHEBI:15377"/>
        <dbReference type="ChEBI" id="CHEBI:58658"/>
        <dbReference type="ChEBI" id="CHEBI:140523"/>
        <dbReference type="EC" id="3.2.1.67"/>
    </reaction>
</comment>
<evidence type="ECO:0000313" key="18">
    <source>
        <dbReference type="EMBL" id="KAF2247362.1"/>
    </source>
</evidence>
<dbReference type="AlphaFoldDB" id="A0A6A6IBR7"/>
<dbReference type="GO" id="GO:0005576">
    <property type="term" value="C:extracellular region"/>
    <property type="evidence" value="ECO:0007669"/>
    <property type="project" value="UniProtKB-SubCell"/>
</dbReference>
<evidence type="ECO:0000256" key="16">
    <source>
        <dbReference type="RuleBase" id="RU361169"/>
    </source>
</evidence>
<dbReference type="SUPFAM" id="SSF51126">
    <property type="entry name" value="Pectin lyase-like"/>
    <property type="match status" value="1"/>
</dbReference>
<dbReference type="EC" id="3.2.1.67" evidence="11"/>
<reference evidence="18" key="1">
    <citation type="journal article" date="2020" name="Stud. Mycol.">
        <title>101 Dothideomycetes genomes: a test case for predicting lifestyles and emergence of pathogens.</title>
        <authorList>
            <person name="Haridas S."/>
            <person name="Albert R."/>
            <person name="Binder M."/>
            <person name="Bloem J."/>
            <person name="Labutti K."/>
            <person name="Salamov A."/>
            <person name="Andreopoulos B."/>
            <person name="Baker S."/>
            <person name="Barry K."/>
            <person name="Bills G."/>
            <person name="Bluhm B."/>
            <person name="Cannon C."/>
            <person name="Castanera R."/>
            <person name="Culley D."/>
            <person name="Daum C."/>
            <person name="Ezra D."/>
            <person name="Gonzalez J."/>
            <person name="Henrissat B."/>
            <person name="Kuo A."/>
            <person name="Liang C."/>
            <person name="Lipzen A."/>
            <person name="Lutzoni F."/>
            <person name="Magnuson J."/>
            <person name="Mondo S."/>
            <person name="Nolan M."/>
            <person name="Ohm R."/>
            <person name="Pangilinan J."/>
            <person name="Park H.-J."/>
            <person name="Ramirez L."/>
            <person name="Alfaro M."/>
            <person name="Sun H."/>
            <person name="Tritt A."/>
            <person name="Yoshinaga Y."/>
            <person name="Zwiers L.-H."/>
            <person name="Turgeon B."/>
            <person name="Goodwin S."/>
            <person name="Spatafora J."/>
            <person name="Crous P."/>
            <person name="Grigoriev I."/>
        </authorList>
    </citation>
    <scope>NUCLEOTIDE SEQUENCE</scope>
    <source>
        <strain evidence="18">CBS 122368</strain>
    </source>
</reference>
<proteinExistence type="inferred from homology"/>
<gene>
    <name evidence="18" type="ORF">BU26DRAFT_346314</name>
</gene>
<dbReference type="GO" id="GO:0047911">
    <property type="term" value="F:galacturan 1,4-alpha-galacturonidase activity"/>
    <property type="evidence" value="ECO:0007669"/>
    <property type="project" value="UniProtKB-EC"/>
</dbReference>
<dbReference type="GO" id="GO:0004650">
    <property type="term" value="F:polygalacturonase activity"/>
    <property type="evidence" value="ECO:0007669"/>
    <property type="project" value="InterPro"/>
</dbReference>
<keyword evidence="8" id="KW-0325">Glycoprotein</keyword>
<dbReference type="Gene3D" id="2.160.20.10">
    <property type="entry name" value="Single-stranded right-handed beta-helix, Pectin lyase-like"/>
    <property type="match status" value="1"/>
</dbReference>
<dbReference type="GO" id="GO:0045490">
    <property type="term" value="P:pectin catabolic process"/>
    <property type="evidence" value="ECO:0007669"/>
    <property type="project" value="UniProtKB-ARBA"/>
</dbReference>
<dbReference type="PANTHER" id="PTHR31736">
    <property type="match status" value="1"/>
</dbReference>
<dbReference type="PANTHER" id="PTHR31736:SF14">
    <property type="entry name" value="EXOPOLYGALACTURONASE X-1-RELATED"/>
    <property type="match status" value="1"/>
</dbReference>
<feature type="region of interest" description="Disordered" evidence="17">
    <location>
        <begin position="27"/>
        <end position="67"/>
    </location>
</feature>
<evidence type="ECO:0000256" key="3">
    <source>
        <dbReference type="ARBA" id="ARBA00022525"/>
    </source>
</evidence>
<evidence type="ECO:0000256" key="15">
    <source>
        <dbReference type="PROSITE-ProRule" id="PRU10052"/>
    </source>
</evidence>
<evidence type="ECO:0000256" key="9">
    <source>
        <dbReference type="ARBA" id="ARBA00023295"/>
    </source>
</evidence>
<evidence type="ECO:0000256" key="11">
    <source>
        <dbReference type="ARBA" id="ARBA00038933"/>
    </source>
</evidence>
<evidence type="ECO:0000256" key="1">
    <source>
        <dbReference type="ARBA" id="ARBA00004613"/>
    </source>
</evidence>
<evidence type="ECO:0000256" key="12">
    <source>
        <dbReference type="ARBA" id="ARBA00041604"/>
    </source>
</evidence>
<dbReference type="InterPro" id="IPR012334">
    <property type="entry name" value="Pectin_lyas_fold"/>
</dbReference>
<dbReference type="Pfam" id="PF00295">
    <property type="entry name" value="Glyco_hydro_28"/>
    <property type="match status" value="1"/>
</dbReference>
<keyword evidence="7" id="KW-1015">Disulfide bond</keyword>
<keyword evidence="9 16" id="KW-0326">Glycosidase</keyword>
<dbReference type="RefSeq" id="XP_033682366.1">
    <property type="nucleotide sequence ID" value="XM_033822386.1"/>
</dbReference>
<dbReference type="GeneID" id="54575716"/>
<evidence type="ECO:0000256" key="4">
    <source>
        <dbReference type="ARBA" id="ARBA00022729"/>
    </source>
</evidence>
<keyword evidence="6 16" id="KW-0378">Hydrolase</keyword>
<sequence>MRVSSYIAAALLQASVARSSPVEAEALVSRGGPSKRPYHPITPKHPGKSFPSSPARTKTCTVKSHGDGKDDSDYILSAIKQCNNGGHVVFSKEKSYTIGTALDLTFLKQIDLDIQGTITFTNDTDYWQANSFKHIYQNATTFFQLGGEDVNVYGGGTLDGNGQVWYDLYAKDIYTLRPILFGTIGLKGGSISDLNLRYSPQWYNFVANSSDVVFSGLTISGGSTSSNVAKNTDGWDTYRSSNIVIQNSHIDNGDDCVSFKPNSTDIVVQNLICNGSHGISVGSLGQYVGEVDIVKNVYVYNISMSNASDGARIKVWPGSASALSGDLQGGGGSGAVTNITYDGMAISNVDYAIEITQCYGQKNITLCNQYPSNLTISDITIRNFEGTTSDKYDPLVGYLVCSSPQVCSDIHIKNVNVVSPSGTNLYECGSIPGIESQVNCTNMTASSN</sequence>
<evidence type="ECO:0000256" key="6">
    <source>
        <dbReference type="ARBA" id="ARBA00022801"/>
    </source>
</evidence>
<evidence type="ECO:0000256" key="7">
    <source>
        <dbReference type="ARBA" id="ARBA00023157"/>
    </source>
</evidence>
<comment type="subcellular location">
    <subcellularLocation>
        <location evidence="1">Secreted</location>
    </subcellularLocation>
</comment>
<feature type="compositionally biased region" description="Polar residues" evidence="17">
    <location>
        <begin position="50"/>
        <end position="62"/>
    </location>
</feature>
<dbReference type="Proteomes" id="UP000800094">
    <property type="component" value="Unassembled WGS sequence"/>
</dbReference>
<keyword evidence="3" id="KW-0964">Secreted</keyword>
<dbReference type="EMBL" id="ML987197">
    <property type="protein sequence ID" value="KAF2247362.1"/>
    <property type="molecule type" value="Genomic_DNA"/>
</dbReference>
<accession>A0A6A6IBR7</accession>
<keyword evidence="5" id="KW-0677">Repeat</keyword>
<keyword evidence="10" id="KW-0961">Cell wall biogenesis/degradation</keyword>
<dbReference type="InterPro" id="IPR011050">
    <property type="entry name" value="Pectin_lyase_fold/virulence"/>
</dbReference>
<dbReference type="InterPro" id="IPR000743">
    <property type="entry name" value="Glyco_hydro_28"/>
</dbReference>
<evidence type="ECO:0000256" key="10">
    <source>
        <dbReference type="ARBA" id="ARBA00023316"/>
    </source>
</evidence>
<dbReference type="InterPro" id="IPR006626">
    <property type="entry name" value="PbH1"/>
</dbReference>
<feature type="active site" evidence="15">
    <location>
        <position position="277"/>
    </location>
</feature>
<dbReference type="GO" id="GO:0071555">
    <property type="term" value="P:cell wall organization"/>
    <property type="evidence" value="ECO:0007669"/>
    <property type="project" value="UniProtKB-KW"/>
</dbReference>
<dbReference type="OrthoDB" id="187139at2759"/>
<dbReference type="PROSITE" id="PS00502">
    <property type="entry name" value="POLYGALACTURONASE"/>
    <property type="match status" value="1"/>
</dbReference>
<evidence type="ECO:0000256" key="5">
    <source>
        <dbReference type="ARBA" id="ARBA00022737"/>
    </source>
</evidence>
<keyword evidence="4" id="KW-0732">Signal</keyword>
<keyword evidence="19" id="KW-1185">Reference proteome</keyword>
<evidence type="ECO:0000313" key="19">
    <source>
        <dbReference type="Proteomes" id="UP000800094"/>
    </source>
</evidence>
<comment type="similarity">
    <text evidence="2 16">Belongs to the glycosyl hydrolase 28 family.</text>
</comment>
<evidence type="ECO:0000256" key="13">
    <source>
        <dbReference type="ARBA" id="ARBA00043142"/>
    </source>
</evidence>
<name>A0A6A6IBR7_9PLEO</name>
<evidence type="ECO:0000256" key="2">
    <source>
        <dbReference type="ARBA" id="ARBA00008834"/>
    </source>
</evidence>
<evidence type="ECO:0000256" key="8">
    <source>
        <dbReference type="ARBA" id="ARBA00023180"/>
    </source>
</evidence>
<organism evidence="18 19">
    <name type="scientific">Trematosphaeria pertusa</name>
    <dbReference type="NCBI Taxonomy" id="390896"/>
    <lineage>
        <taxon>Eukaryota</taxon>
        <taxon>Fungi</taxon>
        <taxon>Dikarya</taxon>
        <taxon>Ascomycota</taxon>
        <taxon>Pezizomycotina</taxon>
        <taxon>Dothideomycetes</taxon>
        <taxon>Pleosporomycetidae</taxon>
        <taxon>Pleosporales</taxon>
        <taxon>Massarineae</taxon>
        <taxon>Trematosphaeriaceae</taxon>
        <taxon>Trematosphaeria</taxon>
    </lineage>
</organism>
<evidence type="ECO:0000256" key="14">
    <source>
        <dbReference type="ARBA" id="ARBA00048766"/>
    </source>
</evidence>
<protein>
    <recommendedName>
        <fullName evidence="11">galacturonan 1,4-alpha-galacturonidase</fullName>
        <ecNumber evidence="11">3.2.1.67</ecNumber>
    </recommendedName>
    <alternativeName>
        <fullName evidence="13">Galacturan 1,4-alpha-galacturonidase</fullName>
    </alternativeName>
    <alternativeName>
        <fullName evidence="12">Poly(1,4-alpha-D-galacturonide)galacturonohydrolase</fullName>
    </alternativeName>
</protein>
<evidence type="ECO:0000256" key="17">
    <source>
        <dbReference type="SAM" id="MobiDB-lite"/>
    </source>
</evidence>
<dbReference type="SMART" id="SM00710">
    <property type="entry name" value="PbH1"/>
    <property type="match status" value="7"/>
</dbReference>
<dbReference type="FunFam" id="2.160.20.10:FF:000027">
    <property type="entry name" value="Probable exopolygalacturonase X"/>
    <property type="match status" value="1"/>
</dbReference>